<sequence length="135" mass="14606">NSEGNSSSNESCEDSDSELVIDTKSCPASPKIATFNNGMDLTKVTNGFSTAKSHCSNESDSYKCTNNNGPLNLSLGSANNLKDAKSNNDEKNYNYQLISALKTFIETNQRENAAMDLNQDLDEGQDKNSAIVPQL</sequence>
<dbReference type="EMBL" id="GECZ01023996">
    <property type="protein sequence ID" value="JAS45773.1"/>
    <property type="molecule type" value="Transcribed_RNA"/>
</dbReference>
<feature type="non-terminal residue" evidence="1">
    <location>
        <position position="135"/>
    </location>
</feature>
<reference evidence="1" key="1">
    <citation type="submission" date="2015-11" db="EMBL/GenBank/DDBJ databases">
        <title>De novo transcriptome assembly of four potential Pierce s Disease insect vectors from Arizona vineyards.</title>
        <authorList>
            <person name="Tassone E.E."/>
        </authorList>
    </citation>
    <scope>NUCLEOTIDE SEQUENCE</scope>
</reference>
<proteinExistence type="predicted"/>
<protein>
    <submittedName>
        <fullName evidence="1">Uncharacterized protein</fullName>
    </submittedName>
</protein>
<organism evidence="1">
    <name type="scientific">Cuerna arida</name>
    <dbReference type="NCBI Taxonomy" id="1464854"/>
    <lineage>
        <taxon>Eukaryota</taxon>
        <taxon>Metazoa</taxon>
        <taxon>Ecdysozoa</taxon>
        <taxon>Arthropoda</taxon>
        <taxon>Hexapoda</taxon>
        <taxon>Insecta</taxon>
        <taxon>Pterygota</taxon>
        <taxon>Neoptera</taxon>
        <taxon>Paraneoptera</taxon>
        <taxon>Hemiptera</taxon>
        <taxon>Auchenorrhyncha</taxon>
        <taxon>Membracoidea</taxon>
        <taxon>Cicadellidae</taxon>
        <taxon>Cicadellinae</taxon>
        <taxon>Proconiini</taxon>
        <taxon>Cuerna</taxon>
    </lineage>
</organism>
<evidence type="ECO:0000313" key="1">
    <source>
        <dbReference type="EMBL" id="JAS45773.1"/>
    </source>
</evidence>
<gene>
    <name evidence="1" type="ORF">g.47650</name>
</gene>
<accession>A0A1B6F7E7</accession>
<dbReference type="AlphaFoldDB" id="A0A1B6F7E7"/>
<feature type="non-terminal residue" evidence="1">
    <location>
        <position position="1"/>
    </location>
</feature>
<name>A0A1B6F7E7_9HEMI</name>